<proteinExistence type="predicted"/>
<dbReference type="Gene3D" id="2.60.120.620">
    <property type="entry name" value="q2cbj1_9rhob like domain"/>
    <property type="match status" value="1"/>
</dbReference>
<comment type="caution">
    <text evidence="1">The sequence shown here is derived from an EMBL/GenBank/DDBJ whole genome shotgun (WGS) entry which is preliminary data.</text>
</comment>
<protein>
    <recommendedName>
        <fullName evidence="3">2OG-Fe dioxygenase family protein</fullName>
    </recommendedName>
</protein>
<dbReference type="EMBL" id="JACHGT010000020">
    <property type="protein sequence ID" value="MBB6039087.1"/>
    <property type="molecule type" value="Genomic_DNA"/>
</dbReference>
<dbReference type="Pfam" id="PF10014">
    <property type="entry name" value="2OG-Fe_Oxy_2"/>
    <property type="match status" value="1"/>
</dbReference>
<keyword evidence="2" id="KW-1185">Reference proteome</keyword>
<dbReference type="Proteomes" id="UP000548476">
    <property type="component" value="Unassembled WGS sequence"/>
</dbReference>
<accession>A0A841G0A7</accession>
<name>A0A841G0A7_9ACTN</name>
<evidence type="ECO:0008006" key="3">
    <source>
        <dbReference type="Google" id="ProtNLM"/>
    </source>
</evidence>
<dbReference type="GO" id="GO:0051213">
    <property type="term" value="F:dioxygenase activity"/>
    <property type="evidence" value="ECO:0007669"/>
    <property type="project" value="InterPro"/>
</dbReference>
<evidence type="ECO:0000313" key="1">
    <source>
        <dbReference type="EMBL" id="MBB6039087.1"/>
    </source>
</evidence>
<sequence>MNSSRTNTVQGDLKERGYALTAGADLEIEPAVRDYEKALADEWNNLEPDNYLKGGARFRERRYGRFRYVPATDEVNLLAHRPYFQSEEANSYAGGIARVVEPLTRQSVENPLLNELIRFNFRHFPVAADDERRAQPWEVACHQFRIISSAGQVGEPTPEGIHRDEIDYGAIHLMSKSNTQGGLSRVYDNDSKPIAEFCLEDPMDTMFWADQLVLHSVTPIFAVDDRHSAVRDILILGYTCTPGLSPTD</sequence>
<dbReference type="InterPro" id="IPR018724">
    <property type="entry name" value="2OG-Fe_dioxygenase"/>
</dbReference>
<dbReference type="RefSeq" id="WP_184792177.1">
    <property type="nucleotide sequence ID" value="NZ_BONT01000027.1"/>
</dbReference>
<reference evidence="1 2" key="1">
    <citation type="submission" date="2020-08" db="EMBL/GenBank/DDBJ databases">
        <title>Genomic Encyclopedia of Type Strains, Phase IV (KMG-IV): sequencing the most valuable type-strain genomes for metagenomic binning, comparative biology and taxonomic classification.</title>
        <authorList>
            <person name="Goeker M."/>
        </authorList>
    </citation>
    <scope>NUCLEOTIDE SEQUENCE [LARGE SCALE GENOMIC DNA]</scope>
    <source>
        <strain evidence="1 2">YIM 65646</strain>
    </source>
</reference>
<evidence type="ECO:0000313" key="2">
    <source>
        <dbReference type="Proteomes" id="UP000548476"/>
    </source>
</evidence>
<gene>
    <name evidence="1" type="ORF">HNR73_006978</name>
</gene>
<organism evidence="1 2">
    <name type="scientific">Phytomonospora endophytica</name>
    <dbReference type="NCBI Taxonomy" id="714109"/>
    <lineage>
        <taxon>Bacteria</taxon>
        <taxon>Bacillati</taxon>
        <taxon>Actinomycetota</taxon>
        <taxon>Actinomycetes</taxon>
        <taxon>Micromonosporales</taxon>
        <taxon>Micromonosporaceae</taxon>
        <taxon>Phytomonospora</taxon>
    </lineage>
</organism>
<dbReference type="AlphaFoldDB" id="A0A841G0A7"/>